<organism evidence="1 2">
    <name type="scientific">Leptospira borgpetersenii serovar Pomona str. 200901868</name>
    <dbReference type="NCBI Taxonomy" id="1192866"/>
    <lineage>
        <taxon>Bacteria</taxon>
        <taxon>Pseudomonadati</taxon>
        <taxon>Spirochaetota</taxon>
        <taxon>Spirochaetia</taxon>
        <taxon>Leptospirales</taxon>
        <taxon>Leptospiraceae</taxon>
        <taxon>Leptospira</taxon>
    </lineage>
</organism>
<sequence>MDEMEGGGLFFEKRRYFIELQYNELIFLENIVLRFQSSERNF</sequence>
<dbReference type="EMBL" id="AKWF02000029">
    <property type="protein sequence ID" value="EMO64184.1"/>
    <property type="molecule type" value="Genomic_DNA"/>
</dbReference>
<protein>
    <submittedName>
        <fullName evidence="1">Uncharacterized protein</fullName>
    </submittedName>
</protein>
<dbReference type="Proteomes" id="UP000012159">
    <property type="component" value="Unassembled WGS sequence"/>
</dbReference>
<proteinExistence type="predicted"/>
<gene>
    <name evidence="1" type="ORF">LEP1GSC133_0831</name>
</gene>
<evidence type="ECO:0000313" key="1">
    <source>
        <dbReference type="EMBL" id="EMO64184.1"/>
    </source>
</evidence>
<evidence type="ECO:0000313" key="2">
    <source>
        <dbReference type="Proteomes" id="UP000012159"/>
    </source>
</evidence>
<reference evidence="1 2" key="1">
    <citation type="submission" date="2013-01" db="EMBL/GenBank/DDBJ databases">
        <authorList>
            <person name="Harkins D.M."/>
            <person name="Durkin A.S."/>
            <person name="Brinkac L.M."/>
            <person name="Haft D.H."/>
            <person name="Selengut J.D."/>
            <person name="Sanka R."/>
            <person name="DePew J."/>
            <person name="Purushe J."/>
            <person name="Picardeau M."/>
            <person name="Werts C."/>
            <person name="Goarant C."/>
            <person name="Vinetz J.M."/>
            <person name="Sutton G.G."/>
            <person name="Nierman W.C."/>
            <person name="Fouts D.E."/>
        </authorList>
    </citation>
    <scope>NUCLEOTIDE SEQUENCE [LARGE SCALE GENOMIC DNA]</scope>
    <source>
        <strain evidence="1 2">200901868</strain>
    </source>
</reference>
<comment type="caution">
    <text evidence="1">The sequence shown here is derived from an EMBL/GenBank/DDBJ whole genome shotgun (WGS) entry which is preliminary data.</text>
</comment>
<dbReference type="AlphaFoldDB" id="M6WG77"/>
<name>M6WG77_LEPBO</name>
<accession>M6WG77</accession>